<dbReference type="SUPFAM" id="SSF51905">
    <property type="entry name" value="FAD/NAD(P)-binding domain"/>
    <property type="match status" value="1"/>
</dbReference>
<dbReference type="PANTHER" id="PTHR46865:SF2">
    <property type="entry name" value="MONOOXYGENASE"/>
    <property type="match status" value="1"/>
</dbReference>
<reference evidence="3 4" key="1">
    <citation type="journal article" date="2019" name="Environ. Microbiol.">
        <title>Species interactions and distinct microbial communities in high Arctic permafrost affected cryosols are associated with the CH4 and CO2 gas fluxes.</title>
        <authorList>
            <person name="Altshuler I."/>
            <person name="Hamel J."/>
            <person name="Turney S."/>
            <person name="Magnuson E."/>
            <person name="Levesque R."/>
            <person name="Greer C."/>
            <person name="Whyte L.G."/>
        </authorList>
    </citation>
    <scope>NUCLEOTIDE SEQUENCE [LARGE SCALE GENOMIC DNA]</scope>
    <source>
        <strain evidence="3 4">42</strain>
    </source>
</reference>
<dbReference type="Gene3D" id="3.50.50.60">
    <property type="entry name" value="FAD/NAD(P)-binding domain"/>
    <property type="match status" value="1"/>
</dbReference>
<dbReference type="EMBL" id="RCZH01000028">
    <property type="protein sequence ID" value="TPG31611.1"/>
    <property type="molecule type" value="Genomic_DNA"/>
</dbReference>
<evidence type="ECO:0000256" key="1">
    <source>
        <dbReference type="SAM" id="Phobius"/>
    </source>
</evidence>
<keyword evidence="1" id="KW-0812">Transmembrane</keyword>
<dbReference type="GO" id="GO:0004497">
    <property type="term" value="F:monooxygenase activity"/>
    <property type="evidence" value="ECO:0007669"/>
    <property type="project" value="UniProtKB-KW"/>
</dbReference>
<proteinExistence type="predicted"/>
<dbReference type="STRING" id="29533.SAMN05444387_1195"/>
<keyword evidence="1" id="KW-0472">Membrane</keyword>
<dbReference type="PANTHER" id="PTHR46865">
    <property type="entry name" value="OXIDOREDUCTASE-RELATED"/>
    <property type="match status" value="1"/>
</dbReference>
<dbReference type="OrthoDB" id="9766816at2"/>
<evidence type="ECO:0000313" key="3">
    <source>
        <dbReference type="EMBL" id="TPG31611.1"/>
    </source>
</evidence>
<keyword evidence="1" id="KW-1133">Transmembrane helix</keyword>
<organism evidence="3 4">
    <name type="scientific">Flavobacterium pectinovorum</name>
    <dbReference type="NCBI Taxonomy" id="29533"/>
    <lineage>
        <taxon>Bacteria</taxon>
        <taxon>Pseudomonadati</taxon>
        <taxon>Bacteroidota</taxon>
        <taxon>Flavobacteriia</taxon>
        <taxon>Flavobacteriales</taxon>
        <taxon>Flavobacteriaceae</taxon>
        <taxon>Flavobacterium</taxon>
    </lineage>
</organism>
<protein>
    <submittedName>
        <fullName evidence="3">FAD-binding monooxygenase</fullName>
    </submittedName>
</protein>
<dbReference type="InterPro" id="IPR002938">
    <property type="entry name" value="FAD-bd"/>
</dbReference>
<keyword evidence="3" id="KW-0503">Monooxygenase</keyword>
<keyword evidence="4" id="KW-1185">Reference proteome</keyword>
<dbReference type="Proteomes" id="UP000319700">
    <property type="component" value="Unassembled WGS sequence"/>
</dbReference>
<dbReference type="InterPro" id="IPR051704">
    <property type="entry name" value="FAD_aromatic-hydroxylase"/>
</dbReference>
<dbReference type="Pfam" id="PF01494">
    <property type="entry name" value="FAD_binding_3"/>
    <property type="match status" value="1"/>
</dbReference>
<dbReference type="RefSeq" id="WP_140511931.1">
    <property type="nucleotide sequence ID" value="NZ_RCZH01000028.1"/>
</dbReference>
<accession>A0A502E559</accession>
<comment type="caution">
    <text evidence="3">The sequence shown here is derived from an EMBL/GenBank/DDBJ whole genome shotgun (WGS) entry which is preliminary data.</text>
</comment>
<feature type="domain" description="FAD-binding" evidence="2">
    <location>
        <begin position="6"/>
        <end position="341"/>
    </location>
</feature>
<dbReference type="InterPro" id="IPR036188">
    <property type="entry name" value="FAD/NAD-bd_sf"/>
</dbReference>
<evidence type="ECO:0000259" key="2">
    <source>
        <dbReference type="Pfam" id="PF01494"/>
    </source>
</evidence>
<sequence length="371" mass="42215">MESNKKVLIVGASFAGLITAYWMNKIGYKVTIVEIATELKKGGTPVDIKGDTIEIVKRMGLFEEIKKQRVGPEKWEFKNASDETGHSFILRQPGEELPDDEFEIERDSLLTMMYDQVKNDVKLEFNNSITTLHETEHNIEVSFKDGSKDQYAYVFGCDGIHSAVRKIWFGPETDYAHFLGQYFSITVVDKLLVENGTYQMYAEPNKGAALYAHNNKTDVIFTFRTEKEINYDFRNQEQLKEIVSQQMNDMGWRAHELQTELLNSSSFYFDEFCQIKMPSWTKGRVALVGDAAYCASPAAGMGGSLAIIGATALADAFVLYKDDYQLAFDAYNKDLRPFIEEIQADAVQTLDKLLPNTKEEVKEMWENGISF</sequence>
<gene>
    <name evidence="3" type="ORF">EAH81_26600</name>
</gene>
<dbReference type="PRINTS" id="PR00420">
    <property type="entry name" value="RNGMNOXGNASE"/>
</dbReference>
<keyword evidence="3" id="KW-0560">Oxidoreductase</keyword>
<dbReference type="Gene3D" id="3.30.9.10">
    <property type="entry name" value="D-Amino Acid Oxidase, subunit A, domain 2"/>
    <property type="match status" value="1"/>
</dbReference>
<dbReference type="AlphaFoldDB" id="A0A502E559"/>
<name>A0A502E559_9FLAO</name>
<evidence type="ECO:0000313" key="4">
    <source>
        <dbReference type="Proteomes" id="UP000319700"/>
    </source>
</evidence>
<dbReference type="GO" id="GO:0071949">
    <property type="term" value="F:FAD binding"/>
    <property type="evidence" value="ECO:0007669"/>
    <property type="project" value="InterPro"/>
</dbReference>
<feature type="transmembrane region" description="Helical" evidence="1">
    <location>
        <begin position="7"/>
        <end position="23"/>
    </location>
</feature>